<dbReference type="InterPro" id="IPR009739">
    <property type="entry name" value="LprI-like_N"/>
</dbReference>
<sequence length="116" mass="12475">MIRRPRLAAMLFLGLGGMASAAPALSDIPGETPGQCRNADDLVLCLSKLAERSEAHVRSALHKAREALRASTMISDDARPAALATLERTQKAWEVYVKARCEGEVPVELSDLGDMS</sequence>
<gene>
    <name evidence="3" type="ORF">GCM10007884_51060</name>
    <name evidence="4" type="ORF">GGR33_000430</name>
</gene>
<dbReference type="Pfam" id="PF07007">
    <property type="entry name" value="LprI"/>
    <property type="match status" value="1"/>
</dbReference>
<evidence type="ECO:0000313" key="4">
    <source>
        <dbReference type="EMBL" id="MBB3900950.1"/>
    </source>
</evidence>
<feature type="domain" description="Lysozyme inhibitor LprI-like N-terminal" evidence="2">
    <location>
        <begin position="42"/>
        <end position="101"/>
    </location>
</feature>
<evidence type="ECO:0000313" key="3">
    <source>
        <dbReference type="EMBL" id="GLS47102.1"/>
    </source>
</evidence>
<evidence type="ECO:0000313" key="6">
    <source>
        <dbReference type="Proteomes" id="UP001156881"/>
    </source>
</evidence>
<keyword evidence="6" id="KW-1185">Reference proteome</keyword>
<dbReference type="EMBL" id="BSPG01000086">
    <property type="protein sequence ID" value="GLS47102.1"/>
    <property type="molecule type" value="Genomic_DNA"/>
</dbReference>
<protein>
    <recommendedName>
        <fullName evidence="2">Lysozyme inhibitor LprI-like N-terminal domain-containing protein</fullName>
    </recommendedName>
</protein>
<name>A0A7W6F515_9HYPH</name>
<reference evidence="3" key="1">
    <citation type="journal article" date="2014" name="Int. J. Syst. Evol. Microbiol.">
        <title>Complete genome of a new Firmicutes species belonging to the dominant human colonic microbiota ('Ruminococcus bicirculans') reveals two chromosomes and a selective capacity to utilize plant glucans.</title>
        <authorList>
            <consortium name="NISC Comparative Sequencing Program"/>
            <person name="Wegmann U."/>
            <person name="Louis P."/>
            <person name="Goesmann A."/>
            <person name="Henrissat B."/>
            <person name="Duncan S.H."/>
            <person name="Flint H.J."/>
        </authorList>
    </citation>
    <scope>NUCLEOTIDE SEQUENCE</scope>
    <source>
        <strain evidence="3">NBRC 107710</strain>
    </source>
</reference>
<organism evidence="4 5">
    <name type="scientific">Methylobacterium brachythecii</name>
    <dbReference type="NCBI Taxonomy" id="1176177"/>
    <lineage>
        <taxon>Bacteria</taxon>
        <taxon>Pseudomonadati</taxon>
        <taxon>Pseudomonadota</taxon>
        <taxon>Alphaproteobacteria</taxon>
        <taxon>Hyphomicrobiales</taxon>
        <taxon>Methylobacteriaceae</taxon>
        <taxon>Methylobacterium</taxon>
    </lineage>
</organism>
<evidence type="ECO:0000256" key="1">
    <source>
        <dbReference type="SAM" id="SignalP"/>
    </source>
</evidence>
<evidence type="ECO:0000259" key="2">
    <source>
        <dbReference type="Pfam" id="PF07007"/>
    </source>
</evidence>
<dbReference type="RefSeq" id="WP_183501723.1">
    <property type="nucleotide sequence ID" value="NZ_BSPG01000086.1"/>
</dbReference>
<dbReference type="Proteomes" id="UP001156881">
    <property type="component" value="Unassembled WGS sequence"/>
</dbReference>
<comment type="caution">
    <text evidence="4">The sequence shown here is derived from an EMBL/GenBank/DDBJ whole genome shotgun (WGS) entry which is preliminary data.</text>
</comment>
<dbReference type="EMBL" id="JACIDN010000001">
    <property type="protein sequence ID" value="MBB3900950.1"/>
    <property type="molecule type" value="Genomic_DNA"/>
</dbReference>
<accession>A0A7W6F515</accession>
<feature type="chain" id="PRO_5031195536" description="Lysozyme inhibitor LprI-like N-terminal domain-containing protein" evidence="1">
    <location>
        <begin position="22"/>
        <end position="116"/>
    </location>
</feature>
<reference evidence="3" key="4">
    <citation type="submission" date="2023-01" db="EMBL/GenBank/DDBJ databases">
        <title>Draft genome sequence of Methylobacterium brachythecii strain NBRC 107710.</title>
        <authorList>
            <person name="Sun Q."/>
            <person name="Mori K."/>
        </authorList>
    </citation>
    <scope>NUCLEOTIDE SEQUENCE</scope>
    <source>
        <strain evidence="3">NBRC 107710</strain>
    </source>
</reference>
<dbReference type="Proteomes" id="UP000517759">
    <property type="component" value="Unassembled WGS sequence"/>
</dbReference>
<reference evidence="6" key="2">
    <citation type="journal article" date="2019" name="Int. J. Syst. Evol. Microbiol.">
        <title>The Global Catalogue of Microorganisms (GCM) 10K type strain sequencing project: providing services to taxonomists for standard genome sequencing and annotation.</title>
        <authorList>
            <consortium name="The Broad Institute Genomics Platform"/>
            <consortium name="The Broad Institute Genome Sequencing Center for Infectious Disease"/>
            <person name="Wu L."/>
            <person name="Ma J."/>
        </authorList>
    </citation>
    <scope>NUCLEOTIDE SEQUENCE [LARGE SCALE GENOMIC DNA]</scope>
    <source>
        <strain evidence="6">NBRC 107710</strain>
    </source>
</reference>
<keyword evidence="1" id="KW-0732">Signal</keyword>
<dbReference type="Gene3D" id="1.20.1270.180">
    <property type="match status" value="1"/>
</dbReference>
<evidence type="ECO:0000313" key="5">
    <source>
        <dbReference type="Proteomes" id="UP000517759"/>
    </source>
</evidence>
<feature type="signal peptide" evidence="1">
    <location>
        <begin position="1"/>
        <end position="21"/>
    </location>
</feature>
<reference evidence="4 5" key="3">
    <citation type="submission" date="2020-08" db="EMBL/GenBank/DDBJ databases">
        <title>Genomic Encyclopedia of Type Strains, Phase IV (KMG-IV): sequencing the most valuable type-strain genomes for metagenomic binning, comparative biology and taxonomic classification.</title>
        <authorList>
            <person name="Goeker M."/>
        </authorList>
    </citation>
    <scope>NUCLEOTIDE SEQUENCE [LARGE SCALE GENOMIC DNA]</scope>
    <source>
        <strain evidence="4 5">DSM 24105</strain>
    </source>
</reference>
<proteinExistence type="predicted"/>
<dbReference type="AlphaFoldDB" id="A0A7W6F515"/>